<dbReference type="Gene3D" id="2.30.30.240">
    <property type="entry name" value="PRC-barrel domain"/>
    <property type="match status" value="1"/>
</dbReference>
<feature type="signal peptide" evidence="2">
    <location>
        <begin position="1"/>
        <end position="25"/>
    </location>
</feature>
<gene>
    <name evidence="4" type="ORF">GCM10010964_19430</name>
</gene>
<feature type="region of interest" description="Disordered" evidence="1">
    <location>
        <begin position="29"/>
        <end position="69"/>
    </location>
</feature>
<comment type="caution">
    <text evidence="4">The sequence shown here is derived from an EMBL/GenBank/DDBJ whole genome shotgun (WGS) entry which is preliminary data.</text>
</comment>
<feature type="compositionally biased region" description="Low complexity" evidence="1">
    <location>
        <begin position="171"/>
        <end position="187"/>
    </location>
</feature>
<feature type="compositionally biased region" description="Low complexity" evidence="1">
    <location>
        <begin position="37"/>
        <end position="69"/>
    </location>
</feature>
<protein>
    <recommendedName>
        <fullName evidence="3">PRC-barrel domain-containing protein</fullName>
    </recommendedName>
</protein>
<accession>A0A8J3EC17</accession>
<evidence type="ECO:0000256" key="1">
    <source>
        <dbReference type="SAM" id="MobiDB-lite"/>
    </source>
</evidence>
<dbReference type="InterPro" id="IPR011033">
    <property type="entry name" value="PRC_barrel-like_sf"/>
</dbReference>
<evidence type="ECO:0000259" key="3">
    <source>
        <dbReference type="Pfam" id="PF05239"/>
    </source>
</evidence>
<organism evidence="4 5">
    <name type="scientific">Caldovatus sediminis</name>
    <dbReference type="NCBI Taxonomy" id="2041189"/>
    <lineage>
        <taxon>Bacteria</taxon>
        <taxon>Pseudomonadati</taxon>
        <taxon>Pseudomonadota</taxon>
        <taxon>Alphaproteobacteria</taxon>
        <taxon>Acetobacterales</taxon>
        <taxon>Roseomonadaceae</taxon>
        <taxon>Caldovatus</taxon>
    </lineage>
</organism>
<evidence type="ECO:0000313" key="5">
    <source>
        <dbReference type="Proteomes" id="UP000597507"/>
    </source>
</evidence>
<dbReference type="PANTHER" id="PTHR36505:SF1">
    <property type="entry name" value="BLR1072 PROTEIN"/>
    <property type="match status" value="1"/>
</dbReference>
<dbReference type="InterPro" id="IPR027275">
    <property type="entry name" value="PRC-brl_dom"/>
</dbReference>
<feature type="region of interest" description="Disordered" evidence="1">
    <location>
        <begin position="170"/>
        <end position="203"/>
    </location>
</feature>
<feature type="chain" id="PRO_5035182647" description="PRC-barrel domain-containing protein" evidence="2">
    <location>
        <begin position="26"/>
        <end position="203"/>
    </location>
</feature>
<dbReference type="SUPFAM" id="SSF50346">
    <property type="entry name" value="PRC-barrel domain"/>
    <property type="match status" value="1"/>
</dbReference>
<keyword evidence="2" id="KW-0732">Signal</keyword>
<name>A0A8J3EC17_9PROT</name>
<dbReference type="EMBL" id="BMKS01000005">
    <property type="protein sequence ID" value="GGG31592.1"/>
    <property type="molecule type" value="Genomic_DNA"/>
</dbReference>
<keyword evidence="5" id="KW-1185">Reference proteome</keyword>
<feature type="domain" description="PRC-barrel" evidence="3">
    <location>
        <begin position="81"/>
        <end position="145"/>
    </location>
</feature>
<evidence type="ECO:0000313" key="4">
    <source>
        <dbReference type="EMBL" id="GGG31592.1"/>
    </source>
</evidence>
<sequence>MLMLTRKTLLGMTAAAGFAAVPALALGQTTTGGSSAQPQTTQTMPQQGPLSGAPGAATTAPTAAPTAQGLAVDRAQLREGRRASKVIGSTVYGGSGNDSIGSVDDLIIPRGGGNPVAVLSVGGFLGIGAKLVAVPYERLQFDAERERWVLPGATRESLEALPIFAYDTDRATGTATGADRPAARPDAMGGGIAPASPPPARTQ</sequence>
<dbReference type="RefSeq" id="WP_229677951.1">
    <property type="nucleotide sequence ID" value="NZ_BMKS01000005.1"/>
</dbReference>
<dbReference type="Proteomes" id="UP000597507">
    <property type="component" value="Unassembled WGS sequence"/>
</dbReference>
<dbReference type="Pfam" id="PF05239">
    <property type="entry name" value="PRC"/>
    <property type="match status" value="1"/>
</dbReference>
<proteinExistence type="predicted"/>
<dbReference type="PANTHER" id="PTHR36505">
    <property type="entry name" value="BLR1072 PROTEIN"/>
    <property type="match status" value="1"/>
</dbReference>
<dbReference type="AlphaFoldDB" id="A0A8J3EC17"/>
<reference evidence="4 5" key="1">
    <citation type="journal article" date="2014" name="Int. J. Syst. Evol. Microbiol.">
        <title>Complete genome sequence of Corynebacterium casei LMG S-19264T (=DSM 44701T), isolated from a smear-ripened cheese.</title>
        <authorList>
            <consortium name="US DOE Joint Genome Institute (JGI-PGF)"/>
            <person name="Walter F."/>
            <person name="Albersmeier A."/>
            <person name="Kalinowski J."/>
            <person name="Ruckert C."/>
        </authorList>
    </citation>
    <scope>NUCLEOTIDE SEQUENCE [LARGE SCALE GENOMIC DNA]</scope>
    <source>
        <strain evidence="4 5">CGMCC 1.16330</strain>
    </source>
</reference>
<evidence type="ECO:0000256" key="2">
    <source>
        <dbReference type="SAM" id="SignalP"/>
    </source>
</evidence>